<proteinExistence type="predicted"/>
<keyword evidence="3" id="KW-1185">Reference proteome</keyword>
<protein>
    <submittedName>
        <fullName evidence="2">Uncharacterized protein</fullName>
    </submittedName>
</protein>
<evidence type="ECO:0000313" key="2">
    <source>
        <dbReference type="EMBL" id="TDW70167.1"/>
    </source>
</evidence>
<accession>A0A4V3GFZ2</accession>
<dbReference type="EMBL" id="SODP01000002">
    <property type="protein sequence ID" value="TDW70167.1"/>
    <property type="molecule type" value="Genomic_DNA"/>
</dbReference>
<comment type="caution">
    <text evidence="2">The sequence shown here is derived from an EMBL/GenBank/DDBJ whole genome shotgun (WGS) entry which is preliminary data.</text>
</comment>
<gene>
    <name evidence="2" type="ORF">EV653_4202</name>
</gene>
<evidence type="ECO:0000313" key="3">
    <source>
        <dbReference type="Proteomes" id="UP000295146"/>
    </source>
</evidence>
<feature type="compositionally biased region" description="Gly residues" evidence="1">
    <location>
        <begin position="1"/>
        <end position="14"/>
    </location>
</feature>
<feature type="region of interest" description="Disordered" evidence="1">
    <location>
        <begin position="1"/>
        <end position="20"/>
    </location>
</feature>
<feature type="region of interest" description="Disordered" evidence="1">
    <location>
        <begin position="64"/>
        <end position="83"/>
    </location>
</feature>
<reference evidence="2 3" key="1">
    <citation type="submission" date="2019-03" db="EMBL/GenBank/DDBJ databases">
        <title>Genomic Encyclopedia of Type Strains, Phase III (KMG-III): the genomes of soil and plant-associated and newly described type strains.</title>
        <authorList>
            <person name="Whitman W."/>
        </authorList>
    </citation>
    <scope>NUCLEOTIDE SEQUENCE [LARGE SCALE GENOMIC DNA]</scope>
    <source>
        <strain evidence="2 3">VKM Ac-2573</strain>
    </source>
</reference>
<name>A0A4V3GFZ2_9ACTN</name>
<evidence type="ECO:0000256" key="1">
    <source>
        <dbReference type="SAM" id="MobiDB-lite"/>
    </source>
</evidence>
<organism evidence="2 3">
    <name type="scientific">Kribbella pratensis</name>
    <dbReference type="NCBI Taxonomy" id="2512112"/>
    <lineage>
        <taxon>Bacteria</taxon>
        <taxon>Bacillati</taxon>
        <taxon>Actinomycetota</taxon>
        <taxon>Actinomycetes</taxon>
        <taxon>Propionibacteriales</taxon>
        <taxon>Kribbellaceae</taxon>
        <taxon>Kribbella</taxon>
    </lineage>
</organism>
<dbReference type="AlphaFoldDB" id="A0A4V3GFZ2"/>
<dbReference type="Proteomes" id="UP000295146">
    <property type="component" value="Unassembled WGS sequence"/>
</dbReference>
<sequence>MTAGTGTTGTGGTGTSVIDGTARTVIGGTGRTGTAAIGIDTASNENGRSLALRPFLVDQTASQTVVSTGSTPSASWSLASRTS</sequence>